<evidence type="ECO:0000313" key="3">
    <source>
        <dbReference type="Proteomes" id="UP001055437"/>
    </source>
</evidence>
<organism evidence="2 3">
    <name type="scientific">Clostridium septicum</name>
    <dbReference type="NCBI Taxonomy" id="1504"/>
    <lineage>
        <taxon>Bacteria</taxon>
        <taxon>Bacillati</taxon>
        <taxon>Bacillota</taxon>
        <taxon>Clostridia</taxon>
        <taxon>Eubacteriales</taxon>
        <taxon>Clostridiaceae</taxon>
        <taxon>Clostridium</taxon>
    </lineage>
</organism>
<keyword evidence="3" id="KW-1185">Reference proteome</keyword>
<accession>A0ABY5AYI6</accession>
<dbReference type="EMBL" id="CP099799">
    <property type="protein sequence ID" value="USS00561.1"/>
    <property type="molecule type" value="Genomic_DNA"/>
</dbReference>
<dbReference type="GeneID" id="303560158"/>
<dbReference type="InterPro" id="IPR041256">
    <property type="entry name" value="CdiI_4"/>
</dbReference>
<dbReference type="Pfam" id="PF18624">
    <property type="entry name" value="CdiI_4"/>
    <property type="match status" value="1"/>
</dbReference>
<gene>
    <name evidence="2" type="primary">cdiI</name>
    <name evidence="2" type="ORF">NH397_13915</name>
</gene>
<sequence>MKITNKEDINKYIKYYYEHIGEKNLLKALTNYSDSRGFGIEDIWCCFANEYEEWEEDYFGESGVAYYFDYPAVDKDCIVILTYEEFYKCLSDVCKKYVENNEEQKVVIYEYLNKIKINLGL</sequence>
<dbReference type="Proteomes" id="UP001055437">
    <property type="component" value="Chromosome"/>
</dbReference>
<feature type="domain" description="CDI immunity protein" evidence="1">
    <location>
        <begin position="11"/>
        <end position="112"/>
    </location>
</feature>
<dbReference type="CDD" id="cd20688">
    <property type="entry name" value="CdiI_Ecoli_Nm-like"/>
    <property type="match status" value="1"/>
</dbReference>
<reference evidence="2" key="1">
    <citation type="submission" date="2022-06" db="EMBL/GenBank/DDBJ databases">
        <authorList>
            <person name="Holder M.E."/>
            <person name="Ajami N.J."/>
            <person name="Petrosino J.F."/>
        </authorList>
    </citation>
    <scope>NUCLEOTIDE SEQUENCE</scope>
    <source>
        <strain evidence="2">RMA 8861</strain>
    </source>
</reference>
<protein>
    <submittedName>
        <fullName evidence="2">Ribonuclease toxin immunity protein CdiI</fullName>
    </submittedName>
</protein>
<proteinExistence type="predicted"/>
<evidence type="ECO:0000259" key="1">
    <source>
        <dbReference type="Pfam" id="PF18624"/>
    </source>
</evidence>
<name>A0ABY5AYI6_CLOSE</name>
<evidence type="ECO:0000313" key="2">
    <source>
        <dbReference type="EMBL" id="USS00561.1"/>
    </source>
</evidence>
<dbReference type="RefSeq" id="WP_162925955.1">
    <property type="nucleotide sequence ID" value="NZ_CP023671.1"/>
</dbReference>